<protein>
    <submittedName>
        <fullName evidence="1">Uncharacterized protein</fullName>
    </submittedName>
</protein>
<reference evidence="1 2" key="1">
    <citation type="journal article" date="2022" name="Plant J.">
        <title>Chromosome-level genome of Camellia lanceoleosa provides a valuable resource for understanding genome evolution and self-incompatibility.</title>
        <authorList>
            <person name="Gong W."/>
            <person name="Xiao S."/>
            <person name="Wang L."/>
            <person name="Liao Z."/>
            <person name="Chang Y."/>
            <person name="Mo W."/>
            <person name="Hu G."/>
            <person name="Li W."/>
            <person name="Zhao G."/>
            <person name="Zhu H."/>
            <person name="Hu X."/>
            <person name="Ji K."/>
            <person name="Xiang X."/>
            <person name="Song Q."/>
            <person name="Yuan D."/>
            <person name="Jin S."/>
            <person name="Zhang L."/>
        </authorList>
    </citation>
    <scope>NUCLEOTIDE SEQUENCE [LARGE SCALE GENOMIC DNA]</scope>
    <source>
        <strain evidence="1">SQ_2022a</strain>
    </source>
</reference>
<name>A0ACC0HZC1_9ERIC</name>
<dbReference type="EMBL" id="CM045759">
    <property type="protein sequence ID" value="KAI8018775.1"/>
    <property type="molecule type" value="Genomic_DNA"/>
</dbReference>
<gene>
    <name evidence="1" type="ORF">LOK49_LG04G00801</name>
</gene>
<keyword evidence="2" id="KW-1185">Reference proteome</keyword>
<comment type="caution">
    <text evidence="1">The sequence shown here is derived from an EMBL/GenBank/DDBJ whole genome shotgun (WGS) entry which is preliminary data.</text>
</comment>
<evidence type="ECO:0000313" key="1">
    <source>
        <dbReference type="EMBL" id="KAI8018775.1"/>
    </source>
</evidence>
<dbReference type="Proteomes" id="UP001060215">
    <property type="component" value="Chromosome 2"/>
</dbReference>
<sequence>MKAVLPTEVEVPSLRVLAQCQIAEADWQQSRFEKLMLFDKRRLKALYHVQGYQRRISRAFNKKVKSRNLKQGDLVLKDNRAPIHDPRGKFRPNWTGPYIIKSIWSGGAVVLMDLDGLEFSQPINMDKLKKYYSIRLARPKT</sequence>
<evidence type="ECO:0000313" key="2">
    <source>
        <dbReference type="Proteomes" id="UP001060215"/>
    </source>
</evidence>
<organism evidence="1 2">
    <name type="scientific">Camellia lanceoleosa</name>
    <dbReference type="NCBI Taxonomy" id="1840588"/>
    <lineage>
        <taxon>Eukaryota</taxon>
        <taxon>Viridiplantae</taxon>
        <taxon>Streptophyta</taxon>
        <taxon>Embryophyta</taxon>
        <taxon>Tracheophyta</taxon>
        <taxon>Spermatophyta</taxon>
        <taxon>Magnoliopsida</taxon>
        <taxon>eudicotyledons</taxon>
        <taxon>Gunneridae</taxon>
        <taxon>Pentapetalae</taxon>
        <taxon>asterids</taxon>
        <taxon>Ericales</taxon>
        <taxon>Theaceae</taxon>
        <taxon>Camellia</taxon>
    </lineage>
</organism>
<proteinExistence type="predicted"/>
<accession>A0ACC0HZC1</accession>